<dbReference type="PANTHER" id="PTHR43236">
    <property type="entry name" value="ANTITOXIN HIGA1"/>
    <property type="match status" value="1"/>
</dbReference>
<sequence>MDLWIDKTEIEDRALKVRQEHNIQTYGIKDIFSMIEQRGIDLIRYPFGKNELLGFSTVFEGKKIIVSNSSEIIAREIYTIAHELGHIIYDFEDKNHDVKIDVDIDEESEDISESRAYYFANCLLMPEQQLMMFIKYVLNKTSRELRALDIVRIQLEFQVSYAAAVKRLHEIGFISTSHKSELFNERSRITSNSLFKMIEADEKLLKSTDVIKVPSKYYEFVISNYENGYIPFSSLQKTLALIGIDAEIFKKEEQNEEKNGEQLDIDDVFEEFK</sequence>
<evidence type="ECO:0000256" key="1">
    <source>
        <dbReference type="SAM" id="MobiDB-lite"/>
    </source>
</evidence>
<dbReference type="STRING" id="1122184.SAMN02745176_00598"/>
<dbReference type="Proteomes" id="UP000184442">
    <property type="component" value="Unassembled WGS sequence"/>
</dbReference>
<evidence type="ECO:0000313" key="3">
    <source>
        <dbReference type="EMBL" id="SHI53734.1"/>
    </source>
</evidence>
<keyword evidence="4" id="KW-1185">Reference proteome</keyword>
<accession>A0A1M6BYX1</accession>
<dbReference type="PANTHER" id="PTHR43236:SF1">
    <property type="entry name" value="BLL7220 PROTEIN"/>
    <property type="match status" value="1"/>
</dbReference>
<evidence type="ECO:0000259" key="2">
    <source>
        <dbReference type="Pfam" id="PF06114"/>
    </source>
</evidence>
<proteinExistence type="predicted"/>
<organism evidence="3 4">
    <name type="scientific">Lutispora thermophila DSM 19022</name>
    <dbReference type="NCBI Taxonomy" id="1122184"/>
    <lineage>
        <taxon>Bacteria</taxon>
        <taxon>Bacillati</taxon>
        <taxon>Bacillota</taxon>
        <taxon>Clostridia</taxon>
        <taxon>Lutisporales</taxon>
        <taxon>Lutisporaceae</taxon>
        <taxon>Lutispora</taxon>
    </lineage>
</organism>
<reference evidence="3 4" key="1">
    <citation type="submission" date="2016-11" db="EMBL/GenBank/DDBJ databases">
        <authorList>
            <person name="Jaros S."/>
            <person name="Januszkiewicz K."/>
            <person name="Wedrychowicz H."/>
        </authorList>
    </citation>
    <scope>NUCLEOTIDE SEQUENCE [LARGE SCALE GENOMIC DNA]</scope>
    <source>
        <strain evidence="3 4">DSM 19022</strain>
    </source>
</reference>
<dbReference type="Gene3D" id="1.10.10.2910">
    <property type="match status" value="1"/>
</dbReference>
<dbReference type="EMBL" id="FQZS01000004">
    <property type="protein sequence ID" value="SHI53734.1"/>
    <property type="molecule type" value="Genomic_DNA"/>
</dbReference>
<dbReference type="RefSeq" id="WP_073024361.1">
    <property type="nucleotide sequence ID" value="NZ_FQZS01000004.1"/>
</dbReference>
<dbReference type="AlphaFoldDB" id="A0A1M6BYX1"/>
<feature type="compositionally biased region" description="Acidic residues" evidence="1">
    <location>
        <begin position="263"/>
        <end position="273"/>
    </location>
</feature>
<dbReference type="InterPro" id="IPR010359">
    <property type="entry name" value="IrrE_HExxH"/>
</dbReference>
<name>A0A1M6BYX1_9FIRM</name>
<protein>
    <submittedName>
        <fullName evidence="3">Zn-dependent peptidase ImmA, M78 family</fullName>
    </submittedName>
</protein>
<dbReference type="InterPro" id="IPR052345">
    <property type="entry name" value="Rad_response_metalloprotease"/>
</dbReference>
<evidence type="ECO:0000313" key="4">
    <source>
        <dbReference type="Proteomes" id="UP000184442"/>
    </source>
</evidence>
<dbReference type="Pfam" id="PF06114">
    <property type="entry name" value="Peptidase_M78"/>
    <property type="match status" value="1"/>
</dbReference>
<feature type="region of interest" description="Disordered" evidence="1">
    <location>
        <begin position="253"/>
        <end position="273"/>
    </location>
</feature>
<dbReference type="OrthoDB" id="42613at2"/>
<gene>
    <name evidence="3" type="ORF">SAMN02745176_00598</name>
</gene>
<feature type="domain" description="IrrE N-terminal-like" evidence="2">
    <location>
        <begin position="36"/>
        <end position="169"/>
    </location>
</feature>